<name>G8LZD0_ACECE</name>
<dbReference type="CDD" id="cd17260">
    <property type="entry name" value="RMtype1_S_EcoEI-TRD1-CR1_like"/>
    <property type="match status" value="1"/>
</dbReference>
<keyword evidence="6" id="KW-1185">Reference proteome</keyword>
<feature type="domain" description="Type I restriction modification DNA specificity" evidence="4">
    <location>
        <begin position="210"/>
        <end position="360"/>
    </location>
</feature>
<keyword evidence="5" id="KW-0255">Endonuclease</keyword>
<dbReference type="STRING" id="720554.Clocl_3623"/>
<dbReference type="PANTHER" id="PTHR30408:SF12">
    <property type="entry name" value="TYPE I RESTRICTION ENZYME MJAVIII SPECIFICITY SUBUNIT"/>
    <property type="match status" value="1"/>
</dbReference>
<reference evidence="6" key="1">
    <citation type="submission" date="2011-12" db="EMBL/GenBank/DDBJ databases">
        <title>Complete sequence of Clostridium clariflavum DSM 19732.</title>
        <authorList>
            <consortium name="US DOE Joint Genome Institute"/>
            <person name="Lucas S."/>
            <person name="Han J."/>
            <person name="Lapidus A."/>
            <person name="Cheng J.-F."/>
            <person name="Goodwin L."/>
            <person name="Pitluck S."/>
            <person name="Peters L."/>
            <person name="Teshima H."/>
            <person name="Detter J.C."/>
            <person name="Han C."/>
            <person name="Tapia R."/>
            <person name="Land M."/>
            <person name="Hauser L."/>
            <person name="Kyrpides N."/>
            <person name="Ivanova N."/>
            <person name="Pagani I."/>
            <person name="Kitzmiller T."/>
            <person name="Lynd L."/>
            <person name="Izquierdo J."/>
            <person name="Woyke T."/>
        </authorList>
    </citation>
    <scope>NUCLEOTIDE SEQUENCE [LARGE SCALE GENOMIC DNA]</scope>
    <source>
        <strain evidence="6">DSM 19732 / NBRC 101661 / EBR45</strain>
    </source>
</reference>
<evidence type="ECO:0000313" key="6">
    <source>
        <dbReference type="Proteomes" id="UP000005435"/>
    </source>
</evidence>
<keyword evidence="2" id="KW-0680">Restriction system</keyword>
<dbReference type="GO" id="GO:0009307">
    <property type="term" value="P:DNA restriction-modification system"/>
    <property type="evidence" value="ECO:0007669"/>
    <property type="project" value="UniProtKB-KW"/>
</dbReference>
<sequence length="411" mass="46659">MSFSDWREVRIGEVISFNPSESLKKGEIAKKIAMEQLEPFTRKIANYELSKFTGGSKFRNGDTLFARITPCLENGKTAYVNILDDNEVAFGSTEFIVMRKKEKITDDMFVYYLAISPDFRNKAIQSMTGTSGRQRVQQDVLQSHKIMLPPLHEQKAIAATLSALDDMIELNNQINKTLEEMAQAIFKSWFVDFEPFRDGEFEESEIGPIPKGWKVGMLGDFVEIVDNRGKTPPLSDVKTEYPIIDVRALSGESRVIDYSNCTKYVEKEIYDSWFRSGHPKHLDILISTVGSIAEMKMFYGNKGCIAQNVVAFRSNGISPCYLYQYLQYSKGDLLSYNIGSVQPSIKVTHVIKYKIIVPDEKTMSSFDMLMESISDQIHRNANESQILIAIRDTLLPKLISGEIRVPVEEVV</sequence>
<evidence type="ECO:0000313" key="5">
    <source>
        <dbReference type="EMBL" id="AEV70092.1"/>
    </source>
</evidence>
<feature type="domain" description="Type I restriction modification DNA specificity" evidence="4">
    <location>
        <begin position="4"/>
        <end position="180"/>
    </location>
</feature>
<dbReference type="Pfam" id="PF01420">
    <property type="entry name" value="Methylase_S"/>
    <property type="match status" value="2"/>
</dbReference>
<dbReference type="eggNOG" id="COG0732">
    <property type="taxonomic scope" value="Bacteria"/>
</dbReference>
<organism evidence="5 6">
    <name type="scientific">Acetivibrio clariflavus (strain DSM 19732 / NBRC 101661 / EBR45)</name>
    <name type="common">Clostridium clariflavum</name>
    <dbReference type="NCBI Taxonomy" id="720554"/>
    <lineage>
        <taxon>Bacteria</taxon>
        <taxon>Bacillati</taxon>
        <taxon>Bacillota</taxon>
        <taxon>Clostridia</taxon>
        <taxon>Eubacteriales</taxon>
        <taxon>Oscillospiraceae</taxon>
        <taxon>Acetivibrio</taxon>
    </lineage>
</organism>
<keyword evidence="5" id="KW-0540">Nuclease</keyword>
<dbReference type="AlphaFoldDB" id="G8LZD0"/>
<dbReference type="PANTHER" id="PTHR30408">
    <property type="entry name" value="TYPE-1 RESTRICTION ENZYME ECOKI SPECIFICITY PROTEIN"/>
    <property type="match status" value="1"/>
</dbReference>
<dbReference type="GO" id="GO:0003677">
    <property type="term" value="F:DNA binding"/>
    <property type="evidence" value="ECO:0007669"/>
    <property type="project" value="UniProtKB-KW"/>
</dbReference>
<dbReference type="RefSeq" id="WP_014256618.1">
    <property type="nucleotide sequence ID" value="NC_016627.1"/>
</dbReference>
<dbReference type="REBASE" id="45483">
    <property type="entry name" value="S.Ccl19732ORF3625P"/>
</dbReference>
<evidence type="ECO:0000256" key="1">
    <source>
        <dbReference type="ARBA" id="ARBA00010923"/>
    </source>
</evidence>
<comment type="similarity">
    <text evidence="1">Belongs to the type-I restriction system S methylase family.</text>
</comment>
<accession>G8LZD0</accession>
<dbReference type="HOGENOM" id="CLU_021095_2_1_9"/>
<dbReference type="InterPro" id="IPR000055">
    <property type="entry name" value="Restrct_endonuc_typeI_TRD"/>
</dbReference>
<reference evidence="5 6" key="2">
    <citation type="journal article" date="2012" name="Stand. Genomic Sci.">
        <title>Complete Genome Sequence of Clostridium clariflavum DSM 19732.</title>
        <authorList>
            <person name="Izquierdo J.A."/>
            <person name="Goodwin L."/>
            <person name="Davenport K.W."/>
            <person name="Teshima H."/>
            <person name="Bruce D."/>
            <person name="Detter C."/>
            <person name="Tapia R."/>
            <person name="Han S."/>
            <person name="Land M."/>
            <person name="Hauser L."/>
            <person name="Jeffries C.D."/>
            <person name="Han J."/>
            <person name="Pitluck S."/>
            <person name="Nolan M."/>
            <person name="Chen A."/>
            <person name="Huntemann M."/>
            <person name="Mavromatis K."/>
            <person name="Mikhailova N."/>
            <person name="Liolios K."/>
            <person name="Woyke T."/>
            <person name="Lynd L.R."/>
        </authorList>
    </citation>
    <scope>NUCLEOTIDE SEQUENCE [LARGE SCALE GENOMIC DNA]</scope>
    <source>
        <strain evidence="6">DSM 19732 / NBRC 101661 / EBR45</strain>
    </source>
</reference>
<dbReference type="InterPro" id="IPR052021">
    <property type="entry name" value="Type-I_RS_S_subunit"/>
</dbReference>
<gene>
    <name evidence="5" type="ordered locus">Clocl_3623</name>
</gene>
<evidence type="ECO:0000256" key="3">
    <source>
        <dbReference type="ARBA" id="ARBA00023125"/>
    </source>
</evidence>
<dbReference type="Gene3D" id="3.90.220.20">
    <property type="entry name" value="DNA methylase specificity domains"/>
    <property type="match status" value="2"/>
</dbReference>
<dbReference type="OrthoDB" id="9811611at2"/>
<dbReference type="Proteomes" id="UP000005435">
    <property type="component" value="Chromosome"/>
</dbReference>
<dbReference type="GO" id="GO:0004519">
    <property type="term" value="F:endonuclease activity"/>
    <property type="evidence" value="ECO:0007669"/>
    <property type="project" value="UniProtKB-KW"/>
</dbReference>
<evidence type="ECO:0000256" key="2">
    <source>
        <dbReference type="ARBA" id="ARBA00022747"/>
    </source>
</evidence>
<keyword evidence="3" id="KW-0238">DNA-binding</keyword>
<evidence type="ECO:0000259" key="4">
    <source>
        <dbReference type="Pfam" id="PF01420"/>
    </source>
</evidence>
<dbReference type="SUPFAM" id="SSF116734">
    <property type="entry name" value="DNA methylase specificity domain"/>
    <property type="match status" value="2"/>
</dbReference>
<keyword evidence="5" id="KW-0378">Hydrolase</keyword>
<dbReference type="KEGG" id="ccl:Clocl_3623"/>
<proteinExistence type="inferred from homology"/>
<dbReference type="EMBL" id="CP003065">
    <property type="protein sequence ID" value="AEV70092.1"/>
    <property type="molecule type" value="Genomic_DNA"/>
</dbReference>
<protein>
    <submittedName>
        <fullName evidence="5">Restriction endonuclease S subunit</fullName>
    </submittedName>
</protein>
<dbReference type="InterPro" id="IPR044946">
    <property type="entry name" value="Restrct_endonuc_typeI_TRD_sf"/>
</dbReference>